<dbReference type="PANTHER" id="PTHR33495:SF2">
    <property type="entry name" value="ANTI-SIGMA FACTOR ANTAGONIST TM_1081-RELATED"/>
    <property type="match status" value="1"/>
</dbReference>
<reference evidence="5" key="1">
    <citation type="submission" date="2016-10" db="EMBL/GenBank/DDBJ databases">
        <authorList>
            <person name="Varghese N."/>
        </authorList>
    </citation>
    <scope>NUCLEOTIDE SEQUENCE [LARGE SCALE GENOMIC DNA]</scope>
    <source>
        <strain evidence="5">DSM 45096 / BCRC 16803 / CGMCC 4.1857 / CIP 109030 / JCM 12277 / KCTC 19219 / NBRC 100920 / 33214</strain>
    </source>
</reference>
<evidence type="ECO:0000313" key="4">
    <source>
        <dbReference type="EMBL" id="SEL27596.1"/>
    </source>
</evidence>
<dbReference type="RefSeq" id="WP_052438540.1">
    <property type="nucleotide sequence ID" value="NZ_BBPN01000008.1"/>
</dbReference>
<dbReference type="PANTHER" id="PTHR33495">
    <property type="entry name" value="ANTI-SIGMA FACTOR ANTAGONIST TM_1081-RELATED-RELATED"/>
    <property type="match status" value="1"/>
</dbReference>
<dbReference type="Proteomes" id="UP000183015">
    <property type="component" value="Unassembled WGS sequence"/>
</dbReference>
<dbReference type="PROSITE" id="PS50801">
    <property type="entry name" value="STAS"/>
    <property type="match status" value="1"/>
</dbReference>
<protein>
    <recommendedName>
        <fullName evidence="2">Anti-sigma factor antagonist</fullName>
    </recommendedName>
</protein>
<keyword evidence="5" id="KW-1185">Reference proteome</keyword>
<dbReference type="CDD" id="cd07043">
    <property type="entry name" value="STAS_anti-anti-sigma_factors"/>
    <property type="match status" value="1"/>
</dbReference>
<dbReference type="InterPro" id="IPR003658">
    <property type="entry name" value="Anti-sigma_ant"/>
</dbReference>
<dbReference type="GO" id="GO:0043856">
    <property type="term" value="F:anti-sigma factor antagonist activity"/>
    <property type="evidence" value="ECO:0007669"/>
    <property type="project" value="InterPro"/>
</dbReference>
<dbReference type="NCBIfam" id="TIGR00377">
    <property type="entry name" value="ant_ant_sig"/>
    <property type="match status" value="1"/>
</dbReference>
<dbReference type="InterPro" id="IPR036513">
    <property type="entry name" value="STAS_dom_sf"/>
</dbReference>
<dbReference type="EMBL" id="FOAZ01000007">
    <property type="protein sequence ID" value="SEL27596.1"/>
    <property type="molecule type" value="Genomic_DNA"/>
</dbReference>
<organism evidence="4 5">
    <name type="scientific">Streptacidiphilus jiangxiensis</name>
    <dbReference type="NCBI Taxonomy" id="235985"/>
    <lineage>
        <taxon>Bacteria</taxon>
        <taxon>Bacillati</taxon>
        <taxon>Actinomycetota</taxon>
        <taxon>Actinomycetes</taxon>
        <taxon>Kitasatosporales</taxon>
        <taxon>Streptomycetaceae</taxon>
        <taxon>Streptacidiphilus</taxon>
    </lineage>
</organism>
<sequence>MPSEIRQSGEADGERLTVAETLAEQDSVLRLAGELDHDTAPALRDALQRCEETGSRRLLLDLSELGFCDSTGLNLLLEARLRAQERGALVALVGMPAPVARLFKTTGAATLFPQYASLADAQVDGG</sequence>
<evidence type="ECO:0000259" key="3">
    <source>
        <dbReference type="PROSITE" id="PS50801"/>
    </source>
</evidence>
<dbReference type="eggNOG" id="COG1366">
    <property type="taxonomic scope" value="Bacteria"/>
</dbReference>
<dbReference type="SUPFAM" id="SSF52091">
    <property type="entry name" value="SpoIIaa-like"/>
    <property type="match status" value="1"/>
</dbReference>
<evidence type="ECO:0000256" key="2">
    <source>
        <dbReference type="RuleBase" id="RU003749"/>
    </source>
</evidence>
<dbReference type="AlphaFoldDB" id="A0A1H7NVZ2"/>
<comment type="similarity">
    <text evidence="1 2">Belongs to the anti-sigma-factor antagonist family.</text>
</comment>
<dbReference type="InterPro" id="IPR002645">
    <property type="entry name" value="STAS_dom"/>
</dbReference>
<dbReference type="STRING" id="235985.SAMN05414137_10796"/>
<evidence type="ECO:0000256" key="1">
    <source>
        <dbReference type="ARBA" id="ARBA00009013"/>
    </source>
</evidence>
<feature type="domain" description="STAS" evidence="3">
    <location>
        <begin position="28"/>
        <end position="125"/>
    </location>
</feature>
<evidence type="ECO:0000313" key="5">
    <source>
        <dbReference type="Proteomes" id="UP000183015"/>
    </source>
</evidence>
<dbReference type="Pfam" id="PF01740">
    <property type="entry name" value="STAS"/>
    <property type="match status" value="1"/>
</dbReference>
<gene>
    <name evidence="4" type="ORF">SAMN05414137_10796</name>
</gene>
<proteinExistence type="inferred from homology"/>
<dbReference type="Gene3D" id="3.30.750.24">
    <property type="entry name" value="STAS domain"/>
    <property type="match status" value="1"/>
</dbReference>
<name>A0A1H7NVZ2_STRJI</name>
<accession>A0A1H7NVZ2</accession>